<organism evidence="2 3">
    <name type="scientific">Colocasia esculenta</name>
    <name type="common">Wild taro</name>
    <name type="synonym">Arum esculentum</name>
    <dbReference type="NCBI Taxonomy" id="4460"/>
    <lineage>
        <taxon>Eukaryota</taxon>
        <taxon>Viridiplantae</taxon>
        <taxon>Streptophyta</taxon>
        <taxon>Embryophyta</taxon>
        <taxon>Tracheophyta</taxon>
        <taxon>Spermatophyta</taxon>
        <taxon>Magnoliopsida</taxon>
        <taxon>Liliopsida</taxon>
        <taxon>Araceae</taxon>
        <taxon>Aroideae</taxon>
        <taxon>Colocasieae</taxon>
        <taxon>Colocasia</taxon>
    </lineage>
</organism>
<gene>
    <name evidence="2" type="ORF">Taro_001060</name>
</gene>
<dbReference type="AlphaFoldDB" id="A0A843TDQ3"/>
<evidence type="ECO:0000256" key="1">
    <source>
        <dbReference type="SAM" id="MobiDB-lite"/>
    </source>
</evidence>
<comment type="caution">
    <text evidence="2">The sequence shown here is derived from an EMBL/GenBank/DDBJ whole genome shotgun (WGS) entry which is preliminary data.</text>
</comment>
<accession>A0A843TDQ3</accession>
<feature type="compositionally biased region" description="Basic and acidic residues" evidence="1">
    <location>
        <begin position="51"/>
        <end position="65"/>
    </location>
</feature>
<keyword evidence="3" id="KW-1185">Reference proteome</keyword>
<name>A0A843TDQ3_COLES</name>
<evidence type="ECO:0000313" key="3">
    <source>
        <dbReference type="Proteomes" id="UP000652761"/>
    </source>
</evidence>
<dbReference type="EMBL" id="NMUH01000021">
    <property type="protein sequence ID" value="MQL68781.1"/>
    <property type="molecule type" value="Genomic_DNA"/>
</dbReference>
<dbReference type="Proteomes" id="UP000652761">
    <property type="component" value="Unassembled WGS sequence"/>
</dbReference>
<sequence>MEYRSYRFDRTSSTSLSLEPAFFKLEEEDVEGAAITLKALAMASRGRHSTQAREDEQRREERGQQ</sequence>
<feature type="region of interest" description="Disordered" evidence="1">
    <location>
        <begin position="42"/>
        <end position="65"/>
    </location>
</feature>
<proteinExistence type="predicted"/>
<protein>
    <submittedName>
        <fullName evidence="2">Uncharacterized protein</fullName>
    </submittedName>
</protein>
<reference evidence="2" key="1">
    <citation type="submission" date="2017-07" db="EMBL/GenBank/DDBJ databases">
        <title>Taro Niue Genome Assembly and Annotation.</title>
        <authorList>
            <person name="Atibalentja N."/>
            <person name="Keating K."/>
            <person name="Fields C.J."/>
        </authorList>
    </citation>
    <scope>NUCLEOTIDE SEQUENCE</scope>
    <source>
        <strain evidence="2">Niue_2</strain>
        <tissue evidence="2">Leaf</tissue>
    </source>
</reference>
<evidence type="ECO:0000313" key="2">
    <source>
        <dbReference type="EMBL" id="MQL68781.1"/>
    </source>
</evidence>